<evidence type="ECO:0000259" key="1">
    <source>
        <dbReference type="PROSITE" id="PS50943"/>
    </source>
</evidence>
<organism evidence="2">
    <name type="scientific">marine metagenome</name>
    <dbReference type="NCBI Taxonomy" id="408172"/>
    <lineage>
        <taxon>unclassified sequences</taxon>
        <taxon>metagenomes</taxon>
        <taxon>ecological metagenomes</taxon>
    </lineage>
</organism>
<dbReference type="CDD" id="cd00093">
    <property type="entry name" value="HTH_XRE"/>
    <property type="match status" value="1"/>
</dbReference>
<sequence length="71" mass="8092">MNLKKSIKTGFAIRDKNQQELADFIGKKQATVSYYANGRVDPPLSVVVKIAEFFGVKTSTFIEWGEYEIKF</sequence>
<dbReference type="InterPro" id="IPR010982">
    <property type="entry name" value="Lambda_DNA-bd_dom_sf"/>
</dbReference>
<dbReference type="EMBL" id="UINC01000391">
    <property type="protein sequence ID" value="SUZ54508.1"/>
    <property type="molecule type" value="Genomic_DNA"/>
</dbReference>
<dbReference type="SMART" id="SM00530">
    <property type="entry name" value="HTH_XRE"/>
    <property type="match status" value="1"/>
</dbReference>
<reference evidence="2" key="1">
    <citation type="submission" date="2018-05" db="EMBL/GenBank/DDBJ databases">
        <authorList>
            <person name="Lanie J.A."/>
            <person name="Ng W.-L."/>
            <person name="Kazmierczak K.M."/>
            <person name="Andrzejewski T.M."/>
            <person name="Davidsen T.M."/>
            <person name="Wayne K.J."/>
            <person name="Tettelin H."/>
            <person name="Glass J.I."/>
            <person name="Rusch D."/>
            <person name="Podicherti R."/>
            <person name="Tsui H.-C.T."/>
            <person name="Winkler M.E."/>
        </authorList>
    </citation>
    <scope>NUCLEOTIDE SEQUENCE</scope>
</reference>
<name>A0A381NKY0_9ZZZZ</name>
<dbReference type="AlphaFoldDB" id="A0A381NKY0"/>
<dbReference type="InterPro" id="IPR001387">
    <property type="entry name" value="Cro/C1-type_HTH"/>
</dbReference>
<proteinExistence type="predicted"/>
<dbReference type="Gene3D" id="1.10.260.40">
    <property type="entry name" value="lambda repressor-like DNA-binding domains"/>
    <property type="match status" value="1"/>
</dbReference>
<evidence type="ECO:0000313" key="2">
    <source>
        <dbReference type="EMBL" id="SUZ54508.1"/>
    </source>
</evidence>
<dbReference type="Pfam" id="PF01381">
    <property type="entry name" value="HTH_3"/>
    <property type="match status" value="1"/>
</dbReference>
<accession>A0A381NKY0</accession>
<protein>
    <recommendedName>
        <fullName evidence="1">HTH cro/C1-type domain-containing protein</fullName>
    </recommendedName>
</protein>
<dbReference type="GO" id="GO:0003677">
    <property type="term" value="F:DNA binding"/>
    <property type="evidence" value="ECO:0007669"/>
    <property type="project" value="InterPro"/>
</dbReference>
<gene>
    <name evidence="2" type="ORF">METZ01_LOCUS7362</name>
</gene>
<feature type="domain" description="HTH cro/C1-type" evidence="1">
    <location>
        <begin position="14"/>
        <end position="61"/>
    </location>
</feature>
<dbReference type="SUPFAM" id="SSF47413">
    <property type="entry name" value="lambda repressor-like DNA-binding domains"/>
    <property type="match status" value="1"/>
</dbReference>
<dbReference type="PROSITE" id="PS50943">
    <property type="entry name" value="HTH_CROC1"/>
    <property type="match status" value="1"/>
</dbReference>